<reference evidence="3" key="2">
    <citation type="journal article" date="2018" name="BMC Genomics">
        <title>A manually annotated Actinidia chinensis var. chinensis (kiwifruit) genome highlights the challenges associated with draft genomes and gene prediction in plants.</title>
        <authorList>
            <person name="Pilkington S.M."/>
            <person name="Crowhurst R."/>
            <person name="Hilario E."/>
            <person name="Nardozza S."/>
            <person name="Fraser L."/>
            <person name="Peng Y."/>
            <person name="Gunaseelan K."/>
            <person name="Simpson R."/>
            <person name="Tahir J."/>
            <person name="Deroles S.C."/>
            <person name="Templeton K."/>
            <person name="Luo Z."/>
            <person name="Davy M."/>
            <person name="Cheng C."/>
            <person name="McNeilage M."/>
            <person name="Scaglione D."/>
            <person name="Liu Y."/>
            <person name="Zhang Q."/>
            <person name="Datson P."/>
            <person name="De Silva N."/>
            <person name="Gardiner S.E."/>
            <person name="Bassett H."/>
            <person name="Chagne D."/>
            <person name="McCallum J."/>
            <person name="Dzierzon H."/>
            <person name="Deng C."/>
            <person name="Wang Y.Y."/>
            <person name="Barron L."/>
            <person name="Manako K."/>
            <person name="Bowen J."/>
            <person name="Foster T.M."/>
            <person name="Erridge Z.A."/>
            <person name="Tiffin H."/>
            <person name="Waite C.N."/>
            <person name="Davies K.M."/>
            <person name="Grierson E.P."/>
            <person name="Laing W.A."/>
            <person name="Kirk R."/>
            <person name="Chen X."/>
            <person name="Wood M."/>
            <person name="Montefiori M."/>
            <person name="Brummell D.A."/>
            <person name="Schwinn K.E."/>
            <person name="Catanach A."/>
            <person name="Fullerton C."/>
            <person name="Li D."/>
            <person name="Meiyalaghan S."/>
            <person name="Nieuwenhuizen N."/>
            <person name="Read N."/>
            <person name="Prakash R."/>
            <person name="Hunter D."/>
            <person name="Zhang H."/>
            <person name="McKenzie M."/>
            <person name="Knabel M."/>
            <person name="Harris A."/>
            <person name="Allan A.C."/>
            <person name="Gleave A."/>
            <person name="Chen A."/>
            <person name="Janssen B.J."/>
            <person name="Plunkett B."/>
            <person name="Ampomah-Dwamena C."/>
            <person name="Voogd C."/>
            <person name="Leif D."/>
            <person name="Lafferty D."/>
            <person name="Souleyre E.J.F."/>
            <person name="Varkonyi-Gasic E."/>
            <person name="Gambi F."/>
            <person name="Hanley J."/>
            <person name="Yao J.L."/>
            <person name="Cheung J."/>
            <person name="David K.M."/>
            <person name="Warren B."/>
            <person name="Marsh K."/>
            <person name="Snowden K.C."/>
            <person name="Lin-Wang K."/>
            <person name="Brian L."/>
            <person name="Martinez-Sanchez M."/>
            <person name="Wang M."/>
            <person name="Ileperuma N."/>
            <person name="Macnee N."/>
            <person name="Campin R."/>
            <person name="McAtee P."/>
            <person name="Drummond R.S.M."/>
            <person name="Espley R.V."/>
            <person name="Ireland H.S."/>
            <person name="Wu R."/>
            <person name="Atkinson R.G."/>
            <person name="Karunairetnam S."/>
            <person name="Bulley S."/>
            <person name="Chunkath S."/>
            <person name="Hanley Z."/>
            <person name="Storey R."/>
            <person name="Thrimawithana A.H."/>
            <person name="Thomson S."/>
            <person name="David C."/>
            <person name="Testolin R."/>
            <person name="Huang H."/>
            <person name="Hellens R.P."/>
            <person name="Schaffer R.J."/>
        </authorList>
    </citation>
    <scope>NUCLEOTIDE SEQUENCE [LARGE SCALE GENOMIC DNA]</scope>
    <source>
        <strain evidence="3">cv. Red5</strain>
    </source>
</reference>
<evidence type="ECO:0000313" key="2">
    <source>
        <dbReference type="EMBL" id="PSS13430.1"/>
    </source>
</evidence>
<dbReference type="Proteomes" id="UP000241394">
    <property type="component" value="Chromosome LG13"/>
</dbReference>
<dbReference type="PANTHER" id="PTHR31964:SF113">
    <property type="entry name" value="USPA DOMAIN-CONTAINING PROTEIN"/>
    <property type="match status" value="1"/>
</dbReference>
<keyword evidence="3" id="KW-1185">Reference proteome</keyword>
<feature type="domain" description="UspA" evidence="1">
    <location>
        <begin position="14"/>
        <end position="162"/>
    </location>
</feature>
<evidence type="ECO:0000313" key="3">
    <source>
        <dbReference type="Proteomes" id="UP000241394"/>
    </source>
</evidence>
<protein>
    <submittedName>
        <fullName evidence="2">Universal stress protein A-like protein</fullName>
    </submittedName>
</protein>
<dbReference type="PANTHER" id="PTHR31964">
    <property type="entry name" value="ADENINE NUCLEOTIDE ALPHA HYDROLASES-LIKE SUPERFAMILY PROTEIN"/>
    <property type="match status" value="1"/>
</dbReference>
<accession>A0A2R6QQM1</accession>
<dbReference type="InterPro" id="IPR006016">
    <property type="entry name" value="UspA"/>
</dbReference>
<dbReference type="EMBL" id="NKQK01000013">
    <property type="protein sequence ID" value="PSS13430.1"/>
    <property type="molecule type" value="Genomic_DNA"/>
</dbReference>
<dbReference type="OMA" id="DDSECSH"/>
<dbReference type="Pfam" id="PF00582">
    <property type="entry name" value="Usp"/>
    <property type="match status" value="1"/>
</dbReference>
<dbReference type="InParanoid" id="A0A2R6QQM1"/>
<reference evidence="2 3" key="1">
    <citation type="submission" date="2017-07" db="EMBL/GenBank/DDBJ databases">
        <title>An improved, manually edited Actinidia chinensis var. chinensis (kiwifruit) genome highlights the challenges associated with draft genomes and gene prediction in plants.</title>
        <authorList>
            <person name="Pilkington S."/>
            <person name="Crowhurst R."/>
            <person name="Hilario E."/>
            <person name="Nardozza S."/>
            <person name="Fraser L."/>
            <person name="Peng Y."/>
            <person name="Gunaseelan K."/>
            <person name="Simpson R."/>
            <person name="Tahir J."/>
            <person name="Deroles S."/>
            <person name="Templeton K."/>
            <person name="Luo Z."/>
            <person name="Davy M."/>
            <person name="Cheng C."/>
            <person name="Mcneilage M."/>
            <person name="Scaglione D."/>
            <person name="Liu Y."/>
            <person name="Zhang Q."/>
            <person name="Datson P."/>
            <person name="De Silva N."/>
            <person name="Gardiner S."/>
            <person name="Bassett H."/>
            <person name="Chagne D."/>
            <person name="Mccallum J."/>
            <person name="Dzierzon H."/>
            <person name="Deng C."/>
            <person name="Wang Y.-Y."/>
            <person name="Barron N."/>
            <person name="Manako K."/>
            <person name="Bowen J."/>
            <person name="Foster T."/>
            <person name="Erridge Z."/>
            <person name="Tiffin H."/>
            <person name="Waite C."/>
            <person name="Davies K."/>
            <person name="Grierson E."/>
            <person name="Laing W."/>
            <person name="Kirk R."/>
            <person name="Chen X."/>
            <person name="Wood M."/>
            <person name="Montefiori M."/>
            <person name="Brummell D."/>
            <person name="Schwinn K."/>
            <person name="Catanach A."/>
            <person name="Fullerton C."/>
            <person name="Li D."/>
            <person name="Meiyalaghan S."/>
            <person name="Nieuwenhuizen N."/>
            <person name="Read N."/>
            <person name="Prakash R."/>
            <person name="Hunter D."/>
            <person name="Zhang H."/>
            <person name="Mckenzie M."/>
            <person name="Knabel M."/>
            <person name="Harris A."/>
            <person name="Allan A."/>
            <person name="Chen A."/>
            <person name="Janssen B."/>
            <person name="Plunkett B."/>
            <person name="Dwamena C."/>
            <person name="Voogd C."/>
            <person name="Leif D."/>
            <person name="Lafferty D."/>
            <person name="Souleyre E."/>
            <person name="Varkonyi-Gasic E."/>
            <person name="Gambi F."/>
            <person name="Hanley J."/>
            <person name="Yao J.-L."/>
            <person name="Cheung J."/>
            <person name="David K."/>
            <person name="Warren B."/>
            <person name="Marsh K."/>
            <person name="Snowden K."/>
            <person name="Lin-Wang K."/>
            <person name="Brian L."/>
            <person name="Martinez-Sanchez M."/>
            <person name="Wang M."/>
            <person name="Ileperuma N."/>
            <person name="Macnee N."/>
            <person name="Campin R."/>
            <person name="Mcatee P."/>
            <person name="Drummond R."/>
            <person name="Espley R."/>
            <person name="Ireland H."/>
            <person name="Wu R."/>
            <person name="Atkinson R."/>
            <person name="Karunairetnam S."/>
            <person name="Bulley S."/>
            <person name="Chunkath S."/>
            <person name="Hanley Z."/>
            <person name="Storey R."/>
            <person name="Thrimawithana A."/>
            <person name="Thomson S."/>
            <person name="David C."/>
            <person name="Testolin R."/>
        </authorList>
    </citation>
    <scope>NUCLEOTIDE SEQUENCE [LARGE SCALE GENOMIC DNA]</scope>
    <source>
        <strain evidence="3">cv. Red5</strain>
        <tissue evidence="2">Young leaf</tissue>
    </source>
</reference>
<gene>
    <name evidence="2" type="ORF">CEY00_Acc14038</name>
</gene>
<dbReference type="CDD" id="cd23659">
    <property type="entry name" value="USP_At3g01520-like"/>
    <property type="match status" value="1"/>
</dbReference>
<dbReference type="Gene3D" id="3.40.50.620">
    <property type="entry name" value="HUPs"/>
    <property type="match status" value="1"/>
</dbReference>
<dbReference type="PRINTS" id="PR01438">
    <property type="entry name" value="UNVRSLSTRESS"/>
</dbReference>
<dbReference type="InterPro" id="IPR006015">
    <property type="entry name" value="Universal_stress_UspA"/>
</dbReference>
<organism evidence="2 3">
    <name type="scientific">Actinidia chinensis var. chinensis</name>
    <name type="common">Chinese soft-hair kiwi</name>
    <dbReference type="NCBI Taxonomy" id="1590841"/>
    <lineage>
        <taxon>Eukaryota</taxon>
        <taxon>Viridiplantae</taxon>
        <taxon>Streptophyta</taxon>
        <taxon>Embryophyta</taxon>
        <taxon>Tracheophyta</taxon>
        <taxon>Spermatophyta</taxon>
        <taxon>Magnoliopsida</taxon>
        <taxon>eudicotyledons</taxon>
        <taxon>Gunneridae</taxon>
        <taxon>Pentapetalae</taxon>
        <taxon>asterids</taxon>
        <taxon>Ericales</taxon>
        <taxon>Actinidiaceae</taxon>
        <taxon>Actinidia</taxon>
    </lineage>
</organism>
<dbReference type="Gramene" id="PSS13430">
    <property type="protein sequence ID" value="PSS13430"/>
    <property type="gene ID" value="CEY00_Acc14038"/>
</dbReference>
<dbReference type="InterPro" id="IPR014729">
    <property type="entry name" value="Rossmann-like_a/b/a_fold"/>
</dbReference>
<dbReference type="OrthoDB" id="843225at2759"/>
<dbReference type="SUPFAM" id="SSF52402">
    <property type="entry name" value="Adenine nucleotide alpha hydrolases-like"/>
    <property type="match status" value="1"/>
</dbReference>
<proteinExistence type="predicted"/>
<dbReference type="FunCoup" id="A0A2R6QQM1">
    <property type="interactions" value="429"/>
</dbReference>
<sequence length="165" mass="18063">MEEEQGSVGEMKKKKVMVAIDASEYSKYALEWALQNLGDSIANSELLIFTVQPIADYSYLYASSFGSAPAALIRTFQENRKKASVALLDEAKDICSKYGVVVAETMTEVGNPKEAICEAVEKHKIQMLLLGSHSRGALKRAFLGSVSSYCTQYAKCPVLVVKKPV</sequence>
<dbReference type="AlphaFoldDB" id="A0A2R6QQM1"/>
<comment type="caution">
    <text evidence="2">The sequence shown here is derived from an EMBL/GenBank/DDBJ whole genome shotgun (WGS) entry which is preliminary data.</text>
</comment>
<name>A0A2R6QQM1_ACTCC</name>
<evidence type="ECO:0000259" key="1">
    <source>
        <dbReference type="Pfam" id="PF00582"/>
    </source>
</evidence>
<dbReference type="STRING" id="1590841.A0A2R6QQM1"/>